<evidence type="ECO:0000256" key="1">
    <source>
        <dbReference type="SAM" id="Phobius"/>
    </source>
</evidence>
<organism evidence="2 3">
    <name type="scientific">Lyngbya confervoides BDU141951</name>
    <dbReference type="NCBI Taxonomy" id="1574623"/>
    <lineage>
        <taxon>Bacteria</taxon>
        <taxon>Bacillati</taxon>
        <taxon>Cyanobacteriota</taxon>
        <taxon>Cyanophyceae</taxon>
        <taxon>Oscillatoriophycideae</taxon>
        <taxon>Oscillatoriales</taxon>
        <taxon>Microcoleaceae</taxon>
        <taxon>Lyngbya</taxon>
    </lineage>
</organism>
<proteinExistence type="predicted"/>
<accession>A0ABD4T873</accession>
<dbReference type="AlphaFoldDB" id="A0ABD4T873"/>
<comment type="caution">
    <text evidence="2">The sequence shown here is derived from an EMBL/GenBank/DDBJ whole genome shotgun (WGS) entry which is preliminary data.</text>
</comment>
<name>A0ABD4T873_9CYAN</name>
<gene>
    <name evidence="2" type="ORF">QQ91_0018500</name>
</gene>
<dbReference type="EMBL" id="JTHE03000104">
    <property type="protein sequence ID" value="MCM1984816.1"/>
    <property type="molecule type" value="Genomic_DNA"/>
</dbReference>
<evidence type="ECO:0000313" key="3">
    <source>
        <dbReference type="Proteomes" id="UP000031561"/>
    </source>
</evidence>
<keyword evidence="1" id="KW-0472">Membrane</keyword>
<protein>
    <submittedName>
        <fullName evidence="2">Uncharacterized protein</fullName>
    </submittedName>
</protein>
<keyword evidence="1" id="KW-1133">Transmembrane helix</keyword>
<keyword evidence="1" id="KW-0812">Transmembrane</keyword>
<feature type="transmembrane region" description="Helical" evidence="1">
    <location>
        <begin position="51"/>
        <end position="73"/>
    </location>
</feature>
<keyword evidence="3" id="KW-1185">Reference proteome</keyword>
<evidence type="ECO:0000313" key="2">
    <source>
        <dbReference type="EMBL" id="MCM1984816.1"/>
    </source>
</evidence>
<feature type="transmembrane region" description="Helical" evidence="1">
    <location>
        <begin position="93"/>
        <end position="112"/>
    </location>
</feature>
<dbReference type="Proteomes" id="UP000031561">
    <property type="component" value="Unassembled WGS sequence"/>
</dbReference>
<reference evidence="2 3" key="1">
    <citation type="journal article" date="2015" name="Genome Announc.">
        <title>Draft Genome Sequence of Filamentous Marine Cyanobacterium Lyngbya confervoides Strain BDU141951.</title>
        <authorList>
            <person name="Chandrababunaidu M.M."/>
            <person name="Sen D."/>
            <person name="Tripathy S."/>
        </authorList>
    </citation>
    <scope>NUCLEOTIDE SEQUENCE [LARGE SCALE GENOMIC DNA]</scope>
    <source>
        <strain evidence="2 3">BDU141951</strain>
    </source>
</reference>
<dbReference type="RefSeq" id="WP_166277154.1">
    <property type="nucleotide sequence ID" value="NZ_JTHE03000104.1"/>
</dbReference>
<sequence length="117" mass="13330">MPDSNSIQVAGDLNATHLIRQYEDEYRAMRSTLKLDQQQQRLRQQKDISPAQIFIGIFLSLSAVSTILGGTYLDSQVQWDPQRSDRTPAAESWVFPVYFMAGMFSVSSILVFRKAVR</sequence>